<protein>
    <submittedName>
        <fullName evidence="2">Uncharacterized protein</fullName>
    </submittedName>
</protein>
<reference evidence="2" key="1">
    <citation type="submission" date="2014-09" db="EMBL/GenBank/DDBJ databases">
        <title>Genome sequence of the luminous mushroom Mycena chlorophos for searching fungal bioluminescence genes.</title>
        <authorList>
            <person name="Tanaka Y."/>
            <person name="Kasuga D."/>
            <person name="Oba Y."/>
            <person name="Hase S."/>
            <person name="Sato K."/>
            <person name="Oba Y."/>
            <person name="Sakakibara Y."/>
        </authorList>
    </citation>
    <scope>NUCLEOTIDE SEQUENCE</scope>
</reference>
<feature type="compositionally biased region" description="Polar residues" evidence="1">
    <location>
        <begin position="249"/>
        <end position="270"/>
    </location>
</feature>
<sequence>MQAFQITRVHLTRKFDAWNVMRARGSTDKQTIASLRKEIVVITNTGAQEASGDPEAKVRYTNYYVGTVLRHGIKLVGIPGGGEPRSPSTVSTMDELRAILGALVSETMRWEKITPQERLALEEEFKDQIAAGSRTRRVRSDVGGKHKSRKDKNDQKSVKAASEDEDEESFEDEDEDEDGIEQDEEGEGGIEQDEEDEDEDEDLPSLILANGDKDEDDNELGTTNNDEITNTALVSSNESSNTPPIPHSTALNNGPTPLSDSTNLSANGIPSSMMGVFSTMPESGGAGNKRKGSENEDFEQPPAKKAKQAKKAAKDKSAAAPAPRRTLRDHKTGRMAQAIAALRCVEEEIDREP</sequence>
<feature type="region of interest" description="Disordered" evidence="1">
    <location>
        <begin position="131"/>
        <end position="334"/>
    </location>
</feature>
<feature type="compositionally biased region" description="Polar residues" evidence="1">
    <location>
        <begin position="220"/>
        <end position="242"/>
    </location>
</feature>
<organism evidence="2 3">
    <name type="scientific">Mycena chlorophos</name>
    <name type="common">Agaric fungus</name>
    <name type="synonym">Agaricus chlorophos</name>
    <dbReference type="NCBI Taxonomy" id="658473"/>
    <lineage>
        <taxon>Eukaryota</taxon>
        <taxon>Fungi</taxon>
        <taxon>Dikarya</taxon>
        <taxon>Basidiomycota</taxon>
        <taxon>Agaricomycotina</taxon>
        <taxon>Agaricomycetes</taxon>
        <taxon>Agaricomycetidae</taxon>
        <taxon>Agaricales</taxon>
        <taxon>Marasmiineae</taxon>
        <taxon>Mycenaceae</taxon>
        <taxon>Mycena</taxon>
    </lineage>
</organism>
<evidence type="ECO:0000313" key="2">
    <source>
        <dbReference type="EMBL" id="GAT44668.1"/>
    </source>
</evidence>
<feature type="compositionally biased region" description="Acidic residues" evidence="1">
    <location>
        <begin position="163"/>
        <end position="203"/>
    </location>
</feature>
<evidence type="ECO:0000256" key="1">
    <source>
        <dbReference type="SAM" id="MobiDB-lite"/>
    </source>
</evidence>
<keyword evidence="3" id="KW-1185">Reference proteome</keyword>
<evidence type="ECO:0000313" key="3">
    <source>
        <dbReference type="Proteomes" id="UP000815677"/>
    </source>
</evidence>
<proteinExistence type="predicted"/>
<gene>
    <name evidence="2" type="ORF">MCHLO_02283</name>
</gene>
<dbReference type="EMBL" id="DF839976">
    <property type="protein sequence ID" value="GAT44668.1"/>
    <property type="molecule type" value="Genomic_DNA"/>
</dbReference>
<dbReference type="Proteomes" id="UP000815677">
    <property type="component" value="Unassembled WGS sequence"/>
</dbReference>
<name>A0ABQ0L0I6_MYCCL</name>
<accession>A0ABQ0L0I6</accession>